<feature type="region of interest" description="Disordered" evidence="1">
    <location>
        <begin position="1"/>
        <end position="36"/>
    </location>
</feature>
<dbReference type="SUPFAM" id="SSF47954">
    <property type="entry name" value="Cyclin-like"/>
    <property type="match status" value="1"/>
</dbReference>
<evidence type="ECO:0000256" key="1">
    <source>
        <dbReference type="SAM" id="MobiDB-lite"/>
    </source>
</evidence>
<dbReference type="EMBL" id="LJSK01000269">
    <property type="protein sequence ID" value="KPI84321.1"/>
    <property type="molecule type" value="Genomic_DNA"/>
</dbReference>
<evidence type="ECO:0000313" key="3">
    <source>
        <dbReference type="Proteomes" id="UP000038009"/>
    </source>
</evidence>
<evidence type="ECO:0000313" key="2">
    <source>
        <dbReference type="EMBL" id="KPI84321.1"/>
    </source>
</evidence>
<feature type="region of interest" description="Disordered" evidence="1">
    <location>
        <begin position="460"/>
        <end position="495"/>
    </location>
</feature>
<dbReference type="InterPro" id="IPR013922">
    <property type="entry name" value="Cyclin_PHO80-like"/>
</dbReference>
<dbReference type="OMA" id="YAIDCTI"/>
<comment type="caution">
    <text evidence="2">The sequence shown here is derived from an EMBL/GenBank/DDBJ whole genome shotgun (WGS) entry which is preliminary data.</text>
</comment>
<proteinExistence type="predicted"/>
<feature type="region of interest" description="Disordered" evidence="1">
    <location>
        <begin position="171"/>
        <end position="190"/>
    </location>
</feature>
<name>A0A0N1I0K2_LEPSE</name>
<dbReference type="Pfam" id="PF08613">
    <property type="entry name" value="Cyclin"/>
    <property type="match status" value="1"/>
</dbReference>
<feature type="compositionally biased region" description="Low complexity" evidence="1">
    <location>
        <begin position="396"/>
        <end position="405"/>
    </location>
</feature>
<dbReference type="GO" id="GO:0019901">
    <property type="term" value="F:protein kinase binding"/>
    <property type="evidence" value="ECO:0007669"/>
    <property type="project" value="InterPro"/>
</dbReference>
<dbReference type="VEuPathDB" id="TriTrypDB:Lsey_0269_0060"/>
<feature type="compositionally biased region" description="Polar residues" evidence="1">
    <location>
        <begin position="472"/>
        <end position="482"/>
    </location>
</feature>
<feature type="region of interest" description="Disordered" evidence="1">
    <location>
        <begin position="377"/>
        <end position="446"/>
    </location>
</feature>
<dbReference type="PANTHER" id="PTHR15615">
    <property type="match status" value="1"/>
</dbReference>
<sequence length="701" mass="74828">MNGANTEEQRVSSRMEATPADYDQTQSASLNRHPNEEPMVKPLICSFFKQSRKTASHSLINGRGNTNGGVGIGAASLCRNGDNAASTHSCLPPFPAPIEEPVLLFPLTPSAKVPLRRSKRSGRVLNESETLQEKHAQEYRFIVPMLAYAINCTIAEHDIIRQNAGLPAYISPSPSPASSPTPKRTFSGSSDINDKAVVVASEEGRPRASGGDSAINTGDRNVSLSNKVFETAVNAFSTREVPAISVYDYLKRIVKYTYVSPSVLVCCCLYLDRLLVMYPTLLLHPNNVFKFLITSTRVCSKIMDTRTLNNRDFSVVGGITNDDINALEFMFVQLLQNHLYISHSTFNAYCEPLRRQAAHIDVEREWEGTTLVTVLPVNGNRSSSYPHQPSRPFLARNNVSGSVTSRSRRSSIMSQNEYSLSMGSQSGVSPLRSASRPAFPPSASMGQSISVDVESLATARQPSAAASRGDSVATSARRQAMNSSSTTSRSPLLPQVHPLATANGTASIAIPVVRNVSSAIELRSSGNCEDTASSGGLAQSTNGALVHQPQQQLAFDPMDENEDARARSIPVLGPRGFSSSGDAIRSMRTLTTTTSGVALSASAITTVRCSSPSTQAASTSASTVKNRGLDGTTVSTEFNTAPSSTINSERTPARRALVSSACGDGVALPPVLQSGRCRRSTSRAGNAGVTVSNVPTPPDIR</sequence>
<feature type="compositionally biased region" description="Low complexity" evidence="1">
    <location>
        <begin position="483"/>
        <end position="494"/>
    </location>
</feature>
<dbReference type="OrthoDB" id="337735at2759"/>
<feature type="region of interest" description="Disordered" evidence="1">
    <location>
        <begin position="677"/>
        <end position="701"/>
    </location>
</feature>
<dbReference type="PANTHER" id="PTHR15615:SF126">
    <property type="entry name" value="CYC2-LIKE CYCLIN"/>
    <property type="match status" value="1"/>
</dbReference>
<keyword evidence="3" id="KW-1185">Reference proteome</keyword>
<organism evidence="2 3">
    <name type="scientific">Leptomonas seymouri</name>
    <dbReference type="NCBI Taxonomy" id="5684"/>
    <lineage>
        <taxon>Eukaryota</taxon>
        <taxon>Discoba</taxon>
        <taxon>Euglenozoa</taxon>
        <taxon>Kinetoplastea</taxon>
        <taxon>Metakinetoplastina</taxon>
        <taxon>Trypanosomatida</taxon>
        <taxon>Trypanosomatidae</taxon>
        <taxon>Leishmaniinae</taxon>
        <taxon>Leptomonas</taxon>
    </lineage>
</organism>
<feature type="compositionally biased region" description="Polar residues" evidence="1">
    <location>
        <begin position="23"/>
        <end position="32"/>
    </location>
</feature>
<gene>
    <name evidence="2" type="ORF">ABL78_6627</name>
</gene>
<dbReference type="AlphaFoldDB" id="A0A0N1I0K2"/>
<reference evidence="2 3" key="1">
    <citation type="journal article" date="2015" name="PLoS Pathog.">
        <title>Leptomonas seymouri: Adaptations to the Dixenous Life Cycle Analyzed by Genome Sequencing, Transcriptome Profiling and Co-infection with Leishmania donovani.</title>
        <authorList>
            <person name="Kraeva N."/>
            <person name="Butenko A."/>
            <person name="Hlavacova J."/>
            <person name="Kostygov A."/>
            <person name="Myskova J."/>
            <person name="Grybchuk D."/>
            <person name="Lestinova T."/>
            <person name="Votypka J."/>
            <person name="Volf P."/>
            <person name="Opperdoes F."/>
            <person name="Flegontov P."/>
            <person name="Lukes J."/>
            <person name="Yurchenko V."/>
        </authorList>
    </citation>
    <scope>NUCLEOTIDE SEQUENCE [LARGE SCALE GENOMIC DNA]</scope>
    <source>
        <strain evidence="2 3">ATCC 30220</strain>
    </source>
</reference>
<dbReference type="Gene3D" id="1.10.472.10">
    <property type="entry name" value="Cyclin-like"/>
    <property type="match status" value="1"/>
</dbReference>
<feature type="compositionally biased region" description="Polar residues" evidence="1">
    <location>
        <begin position="412"/>
        <end position="428"/>
    </location>
</feature>
<accession>A0A0N1I0K2</accession>
<dbReference type="InterPro" id="IPR036915">
    <property type="entry name" value="Cyclin-like_sf"/>
</dbReference>
<feature type="compositionally biased region" description="Low complexity" evidence="1">
    <location>
        <begin position="429"/>
        <end position="444"/>
    </location>
</feature>
<protein>
    <submittedName>
        <fullName evidence="2">Cyclin 10</fullName>
    </submittedName>
</protein>
<dbReference type="Proteomes" id="UP000038009">
    <property type="component" value="Unassembled WGS sequence"/>
</dbReference>